<proteinExistence type="predicted"/>
<keyword evidence="4" id="KW-1185">Reference proteome</keyword>
<dbReference type="Proteomes" id="UP000198619">
    <property type="component" value="Unassembled WGS sequence"/>
</dbReference>
<feature type="transmembrane region" description="Helical" evidence="2">
    <location>
        <begin position="33"/>
        <end position="52"/>
    </location>
</feature>
<reference evidence="3 4" key="1">
    <citation type="submission" date="2016-10" db="EMBL/GenBank/DDBJ databases">
        <authorList>
            <person name="de Groot N.N."/>
        </authorList>
    </citation>
    <scope>NUCLEOTIDE SEQUENCE [LARGE SCALE GENOMIC DNA]</scope>
    <source>
        <strain evidence="3 4">DSM 12271</strain>
    </source>
</reference>
<accession>A0A1I0WVH6</accession>
<organism evidence="3 4">
    <name type="scientific">Clostridium frigidicarnis</name>
    <dbReference type="NCBI Taxonomy" id="84698"/>
    <lineage>
        <taxon>Bacteria</taxon>
        <taxon>Bacillati</taxon>
        <taxon>Bacillota</taxon>
        <taxon>Clostridia</taxon>
        <taxon>Eubacteriales</taxon>
        <taxon>Clostridiaceae</taxon>
        <taxon>Clostridium</taxon>
    </lineage>
</organism>
<evidence type="ECO:0000256" key="1">
    <source>
        <dbReference type="SAM" id="MobiDB-lite"/>
    </source>
</evidence>
<dbReference type="RefSeq" id="WP_341465745.1">
    <property type="nucleotide sequence ID" value="NZ_FOKI01000006.1"/>
</dbReference>
<gene>
    <name evidence="3" type="ORF">SAMN04488528_100660</name>
</gene>
<feature type="transmembrane region" description="Helical" evidence="2">
    <location>
        <begin position="9"/>
        <end position="27"/>
    </location>
</feature>
<dbReference type="AlphaFoldDB" id="A0A1I0WVH6"/>
<dbReference type="EMBL" id="FOKI01000006">
    <property type="protein sequence ID" value="SFA92150.1"/>
    <property type="molecule type" value="Genomic_DNA"/>
</dbReference>
<evidence type="ECO:0000313" key="3">
    <source>
        <dbReference type="EMBL" id="SFA92150.1"/>
    </source>
</evidence>
<name>A0A1I0WVH6_9CLOT</name>
<keyword evidence="2" id="KW-1133">Transmembrane helix</keyword>
<evidence type="ECO:0000256" key="2">
    <source>
        <dbReference type="SAM" id="Phobius"/>
    </source>
</evidence>
<keyword evidence="2" id="KW-0812">Transmembrane</keyword>
<feature type="compositionally biased region" description="Basic and acidic residues" evidence="1">
    <location>
        <begin position="97"/>
        <end position="107"/>
    </location>
</feature>
<sequence length="107" mass="12022">MSNNRWKNYGLWVSIFAFIPLVLNAFGLKVLPANYTELVTALLSILVMAGLISNPETVAKWYLGDEPSEVTSDIIVKDQETKVEPKKLDDNQVITNDAKKHTSDNDR</sequence>
<feature type="region of interest" description="Disordered" evidence="1">
    <location>
        <begin position="86"/>
        <end position="107"/>
    </location>
</feature>
<keyword evidence="2" id="KW-0472">Membrane</keyword>
<evidence type="ECO:0000313" key="4">
    <source>
        <dbReference type="Proteomes" id="UP000198619"/>
    </source>
</evidence>
<protein>
    <submittedName>
        <fullName evidence="3">Uncharacterized membrane protein</fullName>
    </submittedName>
</protein>